<dbReference type="GO" id="GO:0004316">
    <property type="term" value="F:3-oxoacyl-[acyl-carrier-protein] reductase (NADPH) activity"/>
    <property type="evidence" value="ECO:0007669"/>
    <property type="project" value="UniProtKB-EC"/>
</dbReference>
<dbReference type="InterPro" id="IPR020843">
    <property type="entry name" value="ER"/>
</dbReference>
<comment type="catalytic activity">
    <reaction evidence="49">
        <text>decanoyl-[ACP] + malonyl-[ACP] + H(+) = 3-oxododecanoyl-[ACP] + holo-[ACP] + CO2</text>
        <dbReference type="Rhea" id="RHEA:41868"/>
        <dbReference type="Rhea" id="RHEA-COMP:9623"/>
        <dbReference type="Rhea" id="RHEA-COMP:9640"/>
        <dbReference type="Rhea" id="RHEA-COMP:9641"/>
        <dbReference type="Rhea" id="RHEA-COMP:9685"/>
        <dbReference type="ChEBI" id="CHEBI:15378"/>
        <dbReference type="ChEBI" id="CHEBI:16526"/>
        <dbReference type="ChEBI" id="CHEBI:64479"/>
        <dbReference type="ChEBI" id="CHEBI:78449"/>
        <dbReference type="ChEBI" id="CHEBI:78468"/>
        <dbReference type="ChEBI" id="CHEBI:78469"/>
    </reaction>
    <physiologicalReaction direction="left-to-right" evidence="49">
        <dbReference type="Rhea" id="RHEA:41869"/>
    </physiologicalReaction>
</comment>
<dbReference type="SUPFAM" id="SSF53474">
    <property type="entry name" value="alpha/beta-Hydrolases"/>
    <property type="match status" value="1"/>
</dbReference>
<comment type="catalytic activity">
    <reaction evidence="40">
        <text>tetradecanoyl-[ACP] + H2O = tetradecanoate + holo-[ACP] + H(+)</text>
        <dbReference type="Rhea" id="RHEA:30123"/>
        <dbReference type="Rhea" id="RHEA-COMP:9648"/>
        <dbReference type="Rhea" id="RHEA-COMP:9685"/>
        <dbReference type="ChEBI" id="CHEBI:15377"/>
        <dbReference type="ChEBI" id="CHEBI:15378"/>
        <dbReference type="ChEBI" id="CHEBI:30807"/>
        <dbReference type="ChEBI" id="CHEBI:64479"/>
        <dbReference type="ChEBI" id="CHEBI:78477"/>
        <dbReference type="EC" id="3.1.2.14"/>
    </reaction>
    <physiologicalReaction direction="left-to-right" evidence="40">
        <dbReference type="Rhea" id="RHEA:30124"/>
    </physiologicalReaction>
</comment>
<comment type="pathway">
    <text evidence="3">Lipid metabolism.</text>
</comment>
<evidence type="ECO:0000256" key="35">
    <source>
        <dbReference type="ARBA" id="ARBA00047897"/>
    </source>
</evidence>
<dbReference type="SMART" id="SM00824">
    <property type="entry name" value="PKS_TE"/>
    <property type="match status" value="1"/>
</dbReference>
<dbReference type="InterPro" id="IPR036736">
    <property type="entry name" value="ACP-like_sf"/>
</dbReference>
<evidence type="ECO:0000256" key="37">
    <source>
        <dbReference type="ARBA" id="ARBA00047961"/>
    </source>
</evidence>
<evidence type="ECO:0000256" key="24">
    <source>
        <dbReference type="ARBA" id="ARBA00023401"/>
    </source>
</evidence>
<dbReference type="InterPro" id="IPR020806">
    <property type="entry name" value="PKS_PP-bd"/>
</dbReference>
<evidence type="ECO:0000256" key="7">
    <source>
        <dbReference type="ARBA" id="ARBA00022450"/>
    </source>
</evidence>
<evidence type="ECO:0000259" key="68">
    <source>
        <dbReference type="PROSITE" id="PS52004"/>
    </source>
</evidence>
<dbReference type="CDD" id="cd05195">
    <property type="entry name" value="enoyl_red"/>
    <property type="match status" value="1"/>
</dbReference>
<dbReference type="InterPro" id="IPR013154">
    <property type="entry name" value="ADH-like_N"/>
</dbReference>
<dbReference type="Gene3D" id="3.90.180.10">
    <property type="entry name" value="Medium-chain alcohol dehydrogenases, catalytic domain"/>
    <property type="match status" value="1"/>
</dbReference>
<dbReference type="InterPro" id="IPR020802">
    <property type="entry name" value="TesA-like"/>
</dbReference>
<comment type="catalytic activity">
    <reaction evidence="58">
        <text>19-(4-hydroxyphenyl)nonadecanoyl-[(phenol)carboxyphthiodiolenone synthase] + 2 (S)-methylmalonyl-CoA + 3 malonyl-CoA + 5 NADPH + 10 H(+) = C37-(phenol)carboxyphthiodiolenone-[(phenol)carboxyphthiodiolenone synthase] + 5 CO2 + 5 NADP(+) + 5 CoA + 2 H2O</text>
        <dbReference type="Rhea" id="RHEA:57760"/>
        <dbReference type="Rhea" id="RHEA-COMP:14273"/>
        <dbReference type="Rhea" id="RHEA-COMP:14990"/>
        <dbReference type="ChEBI" id="CHEBI:15377"/>
        <dbReference type="ChEBI" id="CHEBI:15378"/>
        <dbReference type="ChEBI" id="CHEBI:16526"/>
        <dbReference type="ChEBI" id="CHEBI:57287"/>
        <dbReference type="ChEBI" id="CHEBI:57327"/>
        <dbReference type="ChEBI" id="CHEBI:57384"/>
        <dbReference type="ChEBI" id="CHEBI:57783"/>
        <dbReference type="ChEBI" id="CHEBI:58349"/>
        <dbReference type="ChEBI" id="CHEBI:133301"/>
        <dbReference type="ChEBI" id="CHEBI:142260"/>
        <dbReference type="EC" id="2.3.1.292"/>
    </reaction>
</comment>
<dbReference type="InterPro" id="IPR013968">
    <property type="entry name" value="PKS_KR"/>
</dbReference>
<comment type="catalytic activity">
    <reaction evidence="35">
        <text>(2E)-hexenoyl-[ACP] + NADPH + H(+) = hexanoyl-[ACP] + NADP(+)</text>
        <dbReference type="Rhea" id="RHEA:41832"/>
        <dbReference type="Rhea" id="RHEA-COMP:9631"/>
        <dbReference type="Rhea" id="RHEA-COMP:9632"/>
        <dbReference type="ChEBI" id="CHEBI:15378"/>
        <dbReference type="ChEBI" id="CHEBI:57783"/>
        <dbReference type="ChEBI" id="CHEBI:58349"/>
        <dbReference type="ChEBI" id="CHEBI:78458"/>
        <dbReference type="ChEBI" id="CHEBI:78459"/>
    </reaction>
    <physiologicalReaction direction="left-to-right" evidence="35">
        <dbReference type="Rhea" id="RHEA:41833"/>
    </physiologicalReaction>
</comment>
<evidence type="ECO:0000256" key="36">
    <source>
        <dbReference type="ARBA" id="ARBA00047953"/>
    </source>
</evidence>
<comment type="cofactor">
    <cofactor evidence="1">
        <name>NADP(+)</name>
        <dbReference type="ChEBI" id="CHEBI:58349"/>
    </cofactor>
</comment>
<protein>
    <recommendedName>
        <fullName evidence="63">Phenolphthiocerol/phthiocerol polyketide synthase subunit E</fullName>
        <ecNumber evidence="5">1.1.1.100</ecNumber>
        <ecNumber evidence="4">1.3.1.39</ecNumber>
        <ecNumber evidence="62">2.3.1.292</ecNumber>
        <ecNumber evidence="6">2.3.1.41</ecNumber>
    </recommendedName>
    <alternativeName>
        <fullName evidence="65">(Phenol)carboxyphthiodiolenone synthase subunit E</fullName>
    </alternativeName>
    <alternativeName>
        <fullName evidence="66">Beta-ketoacyl-acyl-carrier-protein synthase I</fullName>
    </alternativeName>
    <alternativeName>
        <fullName evidence="64">Phthiocerol synthesis polyketide synthase type I PpsE</fullName>
    </alternativeName>
</protein>
<dbReference type="GO" id="GO:0004312">
    <property type="term" value="F:fatty acid synthase activity"/>
    <property type="evidence" value="ECO:0007669"/>
    <property type="project" value="TreeGrafter"/>
</dbReference>
<dbReference type="Gene3D" id="1.10.1200.10">
    <property type="entry name" value="ACP-like"/>
    <property type="match status" value="1"/>
</dbReference>
<dbReference type="EC" id="1.1.1.100" evidence="5"/>
<evidence type="ECO:0000256" key="50">
    <source>
        <dbReference type="ARBA" id="ARBA00049171"/>
    </source>
</evidence>
<dbReference type="InterPro" id="IPR016036">
    <property type="entry name" value="Malonyl_transacylase_ACP-bd"/>
</dbReference>
<keyword evidence="8" id="KW-0597">Phosphoprotein</keyword>
<evidence type="ECO:0000256" key="25">
    <source>
        <dbReference type="ARBA" id="ARBA00023402"/>
    </source>
</evidence>
<dbReference type="CDD" id="cd00833">
    <property type="entry name" value="PKS"/>
    <property type="match status" value="1"/>
</dbReference>
<comment type="catalytic activity">
    <reaction evidence="29">
        <text>a (3R)-hydroxyacyl-[ACP] + NADP(+) = a 3-oxoacyl-[ACP] + NADPH + H(+)</text>
        <dbReference type="Rhea" id="RHEA:17397"/>
        <dbReference type="Rhea" id="RHEA-COMP:9916"/>
        <dbReference type="Rhea" id="RHEA-COMP:9945"/>
        <dbReference type="ChEBI" id="CHEBI:15378"/>
        <dbReference type="ChEBI" id="CHEBI:57783"/>
        <dbReference type="ChEBI" id="CHEBI:58349"/>
        <dbReference type="ChEBI" id="CHEBI:78776"/>
        <dbReference type="ChEBI" id="CHEBI:78827"/>
        <dbReference type="EC" id="1.1.1.100"/>
    </reaction>
    <physiologicalReaction direction="right-to-left" evidence="29">
        <dbReference type="Rhea" id="RHEA:17399"/>
    </physiologicalReaction>
</comment>
<evidence type="ECO:0000256" key="66">
    <source>
        <dbReference type="ARBA" id="ARBA00084020"/>
    </source>
</evidence>
<dbReference type="GO" id="GO:0016297">
    <property type="term" value="F:fatty acyl-[ACP] hydrolase activity"/>
    <property type="evidence" value="ECO:0007669"/>
    <property type="project" value="UniProtKB-EC"/>
</dbReference>
<evidence type="ECO:0000256" key="29">
    <source>
        <dbReference type="ARBA" id="ARBA00047400"/>
    </source>
</evidence>
<dbReference type="FunFam" id="1.10.1200.10:FF:000005">
    <property type="entry name" value="Nonribosomal peptide synthetase 1"/>
    <property type="match status" value="1"/>
</dbReference>
<comment type="catalytic activity">
    <reaction evidence="25">
        <text>(3R)-hydroxybutanoyl-[ACP] = (2E)-butenoyl-[ACP] + H2O</text>
        <dbReference type="Rhea" id="RHEA:41808"/>
        <dbReference type="Rhea" id="RHEA-COMP:9626"/>
        <dbReference type="Rhea" id="RHEA-COMP:9627"/>
        <dbReference type="ChEBI" id="CHEBI:15377"/>
        <dbReference type="ChEBI" id="CHEBI:78451"/>
        <dbReference type="ChEBI" id="CHEBI:78453"/>
    </reaction>
    <physiologicalReaction direction="left-to-right" evidence="25">
        <dbReference type="Rhea" id="RHEA:41809"/>
    </physiologicalReaction>
</comment>
<dbReference type="Pfam" id="PF00975">
    <property type="entry name" value="Thioesterase"/>
    <property type="match status" value="1"/>
</dbReference>
<evidence type="ECO:0000256" key="32">
    <source>
        <dbReference type="ARBA" id="ARBA00047500"/>
    </source>
</evidence>
<evidence type="ECO:0000256" key="18">
    <source>
        <dbReference type="ARBA" id="ARBA00023351"/>
    </source>
</evidence>
<comment type="catalytic activity">
    <reaction evidence="30">
        <text>3-oxodecanoyl-[ACP] + NADPH + H(+) = (3R)-hydroxydecanoyl-[ACP] + NADP(+)</text>
        <dbReference type="Rhea" id="RHEA:41856"/>
        <dbReference type="Rhea" id="RHEA-COMP:9637"/>
        <dbReference type="Rhea" id="RHEA-COMP:9638"/>
        <dbReference type="ChEBI" id="CHEBI:15378"/>
        <dbReference type="ChEBI" id="CHEBI:57783"/>
        <dbReference type="ChEBI" id="CHEBI:58349"/>
        <dbReference type="ChEBI" id="CHEBI:78464"/>
        <dbReference type="ChEBI" id="CHEBI:78466"/>
    </reaction>
    <physiologicalReaction direction="left-to-right" evidence="30">
        <dbReference type="Rhea" id="RHEA:41857"/>
    </physiologicalReaction>
</comment>
<dbReference type="SMART" id="SM00822">
    <property type="entry name" value="PKS_KR"/>
    <property type="match status" value="1"/>
</dbReference>
<evidence type="ECO:0000256" key="28">
    <source>
        <dbReference type="ARBA" id="ARBA00047394"/>
    </source>
</evidence>
<comment type="catalytic activity">
    <reaction evidence="54">
        <text>butanoyl-[ACP] + malonyl-[ACP] + H(+) = 3-oxohexanoyl-[ACP] + holo-[ACP] + CO2</text>
        <dbReference type="Rhea" id="RHEA:41820"/>
        <dbReference type="Rhea" id="RHEA-COMP:9623"/>
        <dbReference type="Rhea" id="RHEA-COMP:9628"/>
        <dbReference type="Rhea" id="RHEA-COMP:9629"/>
        <dbReference type="Rhea" id="RHEA-COMP:9685"/>
        <dbReference type="ChEBI" id="CHEBI:15378"/>
        <dbReference type="ChEBI" id="CHEBI:16526"/>
        <dbReference type="ChEBI" id="CHEBI:64479"/>
        <dbReference type="ChEBI" id="CHEBI:78449"/>
        <dbReference type="ChEBI" id="CHEBI:78454"/>
        <dbReference type="ChEBI" id="CHEBI:78456"/>
    </reaction>
    <physiologicalReaction direction="left-to-right" evidence="54">
        <dbReference type="Rhea" id="RHEA:41821"/>
    </physiologicalReaction>
</comment>
<comment type="catalytic activity">
    <reaction evidence="39">
        <text>(2E)-dodecenoyl-[ACP] + NADPH + H(+) = dodecanoyl-[ACP] + NADP(+)</text>
        <dbReference type="Rhea" id="RHEA:41880"/>
        <dbReference type="Rhea" id="RHEA-COMP:9643"/>
        <dbReference type="Rhea" id="RHEA-COMP:9644"/>
        <dbReference type="ChEBI" id="CHEBI:15378"/>
        <dbReference type="ChEBI" id="CHEBI:57783"/>
        <dbReference type="ChEBI" id="CHEBI:58349"/>
        <dbReference type="ChEBI" id="CHEBI:65264"/>
        <dbReference type="ChEBI" id="CHEBI:78472"/>
    </reaction>
    <physiologicalReaction direction="left-to-right" evidence="39">
        <dbReference type="Rhea" id="RHEA:41881"/>
    </physiologicalReaction>
</comment>
<evidence type="ECO:0000256" key="12">
    <source>
        <dbReference type="ARBA" id="ARBA00022857"/>
    </source>
</evidence>
<organism evidence="69">
    <name type="scientific">Nostoc sp. 'Peltigera membranacea cyanobiont'</name>
    <dbReference type="NCBI Taxonomy" id="414689"/>
    <lineage>
        <taxon>Bacteria</taxon>
        <taxon>Bacillati</taxon>
        <taxon>Cyanobacteriota</taxon>
        <taxon>Cyanophyceae</taxon>
        <taxon>Nostocales</taxon>
        <taxon>Nostocaceae</taxon>
        <taxon>Nostoc</taxon>
        <taxon>Nostoc cyanobionts</taxon>
    </lineage>
</organism>
<comment type="catalytic activity">
    <reaction evidence="34">
        <text>(2E)-hexadecenoyl-[ACP] + NADPH + H(+) = hexadecanoyl-[ACP] + NADP(+)</text>
        <dbReference type="Rhea" id="RHEA:41912"/>
        <dbReference type="Rhea" id="RHEA-COMP:9651"/>
        <dbReference type="Rhea" id="RHEA-COMP:9652"/>
        <dbReference type="ChEBI" id="CHEBI:15378"/>
        <dbReference type="ChEBI" id="CHEBI:57783"/>
        <dbReference type="ChEBI" id="CHEBI:58349"/>
        <dbReference type="ChEBI" id="CHEBI:78481"/>
        <dbReference type="ChEBI" id="CHEBI:78483"/>
    </reaction>
    <physiologicalReaction direction="left-to-right" evidence="34">
        <dbReference type="Rhea" id="RHEA:41913"/>
    </physiologicalReaction>
</comment>
<dbReference type="InterPro" id="IPR029058">
    <property type="entry name" value="AB_hydrolase_fold"/>
</dbReference>
<dbReference type="SMART" id="SM00825">
    <property type="entry name" value="PKS_KS"/>
    <property type="match status" value="1"/>
</dbReference>
<evidence type="ECO:0000256" key="38">
    <source>
        <dbReference type="ARBA" id="ARBA00048051"/>
    </source>
</evidence>
<keyword evidence="12" id="KW-0521">NADP</keyword>
<comment type="catalytic activity">
    <reaction evidence="27">
        <text>3-oxooctadecanoyl-[ACP] + NADPH + H(+) = (3R)-hydroxyoctadecanoyl-[ACP] + NADP(+)</text>
        <dbReference type="Rhea" id="RHEA:41920"/>
        <dbReference type="Rhea" id="RHEA-COMP:9653"/>
        <dbReference type="Rhea" id="RHEA-COMP:9654"/>
        <dbReference type="ChEBI" id="CHEBI:15378"/>
        <dbReference type="ChEBI" id="CHEBI:57783"/>
        <dbReference type="ChEBI" id="CHEBI:58349"/>
        <dbReference type="ChEBI" id="CHEBI:78487"/>
        <dbReference type="ChEBI" id="CHEBI:78488"/>
    </reaction>
    <physiologicalReaction direction="left-to-right" evidence="27">
        <dbReference type="Rhea" id="RHEA:41921"/>
    </physiologicalReaction>
</comment>
<dbReference type="SUPFAM" id="SSF47336">
    <property type="entry name" value="ACP-like"/>
    <property type="match status" value="1"/>
</dbReference>
<comment type="catalytic activity">
    <reaction evidence="56">
        <text>octanoyl-[ACP] + malonyl-[ACP] + H(+) = 3-oxodecanoyl-[ACP] + holo-[ACP] + CO2</text>
        <dbReference type="Rhea" id="RHEA:41852"/>
        <dbReference type="Rhea" id="RHEA-COMP:9623"/>
        <dbReference type="Rhea" id="RHEA-COMP:9636"/>
        <dbReference type="Rhea" id="RHEA-COMP:9637"/>
        <dbReference type="Rhea" id="RHEA-COMP:9685"/>
        <dbReference type="ChEBI" id="CHEBI:15378"/>
        <dbReference type="ChEBI" id="CHEBI:16526"/>
        <dbReference type="ChEBI" id="CHEBI:64479"/>
        <dbReference type="ChEBI" id="CHEBI:78449"/>
        <dbReference type="ChEBI" id="CHEBI:78463"/>
        <dbReference type="ChEBI" id="CHEBI:78464"/>
    </reaction>
    <physiologicalReaction direction="left-to-right" evidence="56">
        <dbReference type="Rhea" id="RHEA:41853"/>
    </physiologicalReaction>
</comment>
<evidence type="ECO:0000256" key="63">
    <source>
        <dbReference type="ARBA" id="ARBA00073623"/>
    </source>
</evidence>
<comment type="catalytic activity">
    <reaction evidence="32">
        <text>(2E)-butenoyl-[ACP] + NADPH + H(+) = butanoyl-[ACP] + NADP(+)</text>
        <dbReference type="Rhea" id="RHEA:41812"/>
        <dbReference type="Rhea" id="RHEA-COMP:9627"/>
        <dbReference type="Rhea" id="RHEA-COMP:9628"/>
        <dbReference type="ChEBI" id="CHEBI:15378"/>
        <dbReference type="ChEBI" id="CHEBI:57783"/>
        <dbReference type="ChEBI" id="CHEBI:58349"/>
        <dbReference type="ChEBI" id="CHEBI:78453"/>
        <dbReference type="ChEBI" id="CHEBI:78454"/>
    </reaction>
    <physiologicalReaction direction="left-to-right" evidence="32">
        <dbReference type="Rhea" id="RHEA:41813"/>
    </physiologicalReaction>
</comment>
<comment type="catalytic activity">
    <reaction evidence="17">
        <text>(3R)-hydroxyoctanoyl-[ACP] = (2E)-octenoyl-[ACP] + H2O</text>
        <dbReference type="Rhea" id="RHEA:41844"/>
        <dbReference type="Rhea" id="RHEA-COMP:9634"/>
        <dbReference type="Rhea" id="RHEA-COMP:9635"/>
        <dbReference type="ChEBI" id="CHEBI:15377"/>
        <dbReference type="ChEBI" id="CHEBI:78461"/>
        <dbReference type="ChEBI" id="CHEBI:78462"/>
    </reaction>
    <physiologicalReaction direction="left-to-right" evidence="17">
        <dbReference type="Rhea" id="RHEA:41845"/>
    </physiologicalReaction>
</comment>
<evidence type="ECO:0000256" key="5">
    <source>
        <dbReference type="ARBA" id="ARBA00012948"/>
    </source>
</evidence>
<evidence type="ECO:0000256" key="60">
    <source>
        <dbReference type="ARBA" id="ARBA00052745"/>
    </source>
</evidence>
<comment type="catalytic activity">
    <reaction evidence="59">
        <text>docosanoyl-[(phenol)carboxyphthiodiolenone synthase] + 2 (S)-methylmalonyl-CoA + 3 malonyl-CoA + 5 NADPH + 10 H(+) = C34-carboxyphthiodiolenone-[(phenol)carboxyphthiodiolenone synthase] + 5 CO2 + 5 NADP(+) + 5 CoA + 2 H2O</text>
        <dbReference type="Rhea" id="RHEA:57752"/>
        <dbReference type="Rhea" id="RHEA-COMP:14987"/>
        <dbReference type="Rhea" id="RHEA-COMP:14988"/>
        <dbReference type="ChEBI" id="CHEBI:15377"/>
        <dbReference type="ChEBI" id="CHEBI:15378"/>
        <dbReference type="ChEBI" id="CHEBI:16526"/>
        <dbReference type="ChEBI" id="CHEBI:57287"/>
        <dbReference type="ChEBI" id="CHEBI:57327"/>
        <dbReference type="ChEBI" id="CHEBI:57384"/>
        <dbReference type="ChEBI" id="CHEBI:57783"/>
        <dbReference type="ChEBI" id="CHEBI:58349"/>
        <dbReference type="ChEBI" id="CHEBI:142237"/>
        <dbReference type="ChEBI" id="CHEBI:142238"/>
        <dbReference type="EC" id="2.3.1.292"/>
    </reaction>
</comment>
<evidence type="ECO:0000256" key="23">
    <source>
        <dbReference type="ARBA" id="ARBA00023399"/>
    </source>
</evidence>
<dbReference type="InterPro" id="IPR014031">
    <property type="entry name" value="Ketoacyl_synth_C"/>
</dbReference>
<dbReference type="InterPro" id="IPR001227">
    <property type="entry name" value="Ac_transferase_dom_sf"/>
</dbReference>
<dbReference type="InterPro" id="IPR009081">
    <property type="entry name" value="PP-bd_ACP"/>
</dbReference>
<comment type="catalytic activity">
    <reaction evidence="19">
        <text>(3R)-hydroxyhexanoyl-[ACP] = (2E)-hexenoyl-[ACP] + H2O</text>
        <dbReference type="Rhea" id="RHEA:41828"/>
        <dbReference type="Rhea" id="RHEA-COMP:9630"/>
        <dbReference type="Rhea" id="RHEA-COMP:9631"/>
        <dbReference type="ChEBI" id="CHEBI:15377"/>
        <dbReference type="ChEBI" id="CHEBI:78457"/>
        <dbReference type="ChEBI" id="CHEBI:78458"/>
    </reaction>
    <physiologicalReaction direction="left-to-right" evidence="19">
        <dbReference type="Rhea" id="RHEA:41829"/>
    </physiologicalReaction>
</comment>
<keyword evidence="9" id="KW-0808">Transferase</keyword>
<evidence type="ECO:0000256" key="21">
    <source>
        <dbReference type="ARBA" id="ARBA00023394"/>
    </source>
</evidence>
<dbReference type="GO" id="GO:0004315">
    <property type="term" value="F:3-oxoacyl-[acyl-carrier-protein] synthase activity"/>
    <property type="evidence" value="ECO:0007669"/>
    <property type="project" value="UniProtKB-EC"/>
</dbReference>
<comment type="catalytic activity">
    <reaction evidence="21">
        <text>a (3R)-hydroxyacyl-[ACP] = a (2E)-enoyl-[ACP] + H2O</text>
        <dbReference type="Rhea" id="RHEA:13097"/>
        <dbReference type="Rhea" id="RHEA-COMP:9925"/>
        <dbReference type="Rhea" id="RHEA-COMP:9945"/>
        <dbReference type="ChEBI" id="CHEBI:15377"/>
        <dbReference type="ChEBI" id="CHEBI:78784"/>
        <dbReference type="ChEBI" id="CHEBI:78827"/>
        <dbReference type="EC" id="4.2.1.59"/>
    </reaction>
    <physiologicalReaction direction="left-to-right" evidence="21">
        <dbReference type="Rhea" id="RHEA:13098"/>
    </physiologicalReaction>
</comment>
<evidence type="ECO:0000256" key="58">
    <source>
        <dbReference type="ARBA" id="ARBA00051971"/>
    </source>
</evidence>
<evidence type="ECO:0000256" key="49">
    <source>
        <dbReference type="ARBA" id="ARBA00049109"/>
    </source>
</evidence>
<evidence type="ECO:0000256" key="30">
    <source>
        <dbReference type="ARBA" id="ARBA00047440"/>
    </source>
</evidence>
<comment type="catalytic activity">
    <reaction evidence="28">
        <text>hexanoyl-[ACP] + malonyl-[ACP] + H(+) = 3-oxooctanoyl-[ACP] + holo-[ACP] + CO2</text>
        <dbReference type="Rhea" id="RHEA:41836"/>
        <dbReference type="Rhea" id="RHEA-COMP:9623"/>
        <dbReference type="Rhea" id="RHEA-COMP:9632"/>
        <dbReference type="Rhea" id="RHEA-COMP:9633"/>
        <dbReference type="Rhea" id="RHEA-COMP:9685"/>
        <dbReference type="ChEBI" id="CHEBI:15378"/>
        <dbReference type="ChEBI" id="CHEBI:16526"/>
        <dbReference type="ChEBI" id="CHEBI:64479"/>
        <dbReference type="ChEBI" id="CHEBI:78449"/>
        <dbReference type="ChEBI" id="CHEBI:78459"/>
        <dbReference type="ChEBI" id="CHEBI:78460"/>
    </reaction>
    <physiologicalReaction direction="left-to-right" evidence="28">
        <dbReference type="Rhea" id="RHEA:41837"/>
    </physiologicalReaction>
</comment>
<comment type="function">
    <text evidence="26">Fatty acid synthetase is a multifunctional enzyme that catalyzes the de novo biosynthesis of long-chain saturated fatty acids starting from acetyl-CoA and malonyl-CoA in the presence of NADPH. This multifunctional protein contains 7 catalytic activities and a site for the binding of the prosthetic group 4'-phosphopantetheine of the acyl carrier protein ([ACP]) domain.</text>
</comment>
<evidence type="ECO:0000256" key="14">
    <source>
        <dbReference type="ARBA" id="ARBA00023002"/>
    </source>
</evidence>
<name>D2JNV9_9NOSO</name>
<dbReference type="PANTHER" id="PTHR43775:SF51">
    <property type="entry name" value="INACTIVE PHENOLPHTHIOCEROL SYNTHESIS POLYKETIDE SYNTHASE TYPE I PKS1-RELATED"/>
    <property type="match status" value="1"/>
</dbReference>
<dbReference type="EC" id="1.3.1.39" evidence="4"/>
<evidence type="ECO:0000256" key="2">
    <source>
        <dbReference type="ARBA" id="ARBA00001957"/>
    </source>
</evidence>
<evidence type="ECO:0000256" key="46">
    <source>
        <dbReference type="ARBA" id="ARBA00048704"/>
    </source>
</evidence>
<evidence type="ECO:0000256" key="54">
    <source>
        <dbReference type="ARBA" id="ARBA00049449"/>
    </source>
</evidence>
<comment type="catalytic activity">
    <reaction evidence="20">
        <text>(3R)-hydroxydecanoyl-[ACP] = (2E)-decenoyl-[ACP] + H2O</text>
        <dbReference type="Rhea" id="RHEA:41860"/>
        <dbReference type="Rhea" id="RHEA-COMP:9638"/>
        <dbReference type="Rhea" id="RHEA-COMP:9639"/>
        <dbReference type="ChEBI" id="CHEBI:15377"/>
        <dbReference type="ChEBI" id="CHEBI:78466"/>
        <dbReference type="ChEBI" id="CHEBI:78467"/>
    </reaction>
    <physiologicalReaction direction="left-to-right" evidence="20">
        <dbReference type="Rhea" id="RHEA:41861"/>
    </physiologicalReaction>
</comment>
<evidence type="ECO:0000256" key="42">
    <source>
        <dbReference type="ARBA" id="ARBA00048506"/>
    </source>
</evidence>
<dbReference type="InterPro" id="IPR050091">
    <property type="entry name" value="PKS_NRPS_Biosynth_Enz"/>
</dbReference>
<dbReference type="Gene3D" id="3.30.70.3290">
    <property type="match status" value="1"/>
</dbReference>
<dbReference type="InterPro" id="IPR016039">
    <property type="entry name" value="Thiolase-like"/>
</dbReference>
<reference evidence="69" key="1">
    <citation type="submission" date="2009-09" db="EMBL/GenBank/DDBJ databases">
        <title>Trans-AT PKS gene cluster from Peltigera membranacea metagenome.</title>
        <authorList>
            <person name="Gagunashvili A.N."/>
            <person name="Piel J."/>
            <person name="Andresson O.S."/>
        </authorList>
    </citation>
    <scope>NUCLEOTIDE SEQUENCE</scope>
</reference>
<dbReference type="InterPro" id="IPR020841">
    <property type="entry name" value="PKS_Beta-ketoAc_synthase_dom"/>
</dbReference>
<evidence type="ECO:0000256" key="3">
    <source>
        <dbReference type="ARBA" id="ARBA00005189"/>
    </source>
</evidence>
<dbReference type="InterPro" id="IPR014043">
    <property type="entry name" value="Acyl_transferase_dom"/>
</dbReference>
<evidence type="ECO:0000256" key="17">
    <source>
        <dbReference type="ARBA" id="ARBA00023332"/>
    </source>
</evidence>
<evidence type="ECO:0000256" key="56">
    <source>
        <dbReference type="ARBA" id="ARBA00049533"/>
    </source>
</evidence>
<evidence type="ECO:0000256" key="51">
    <source>
        <dbReference type="ARBA" id="ARBA00049263"/>
    </source>
</evidence>
<evidence type="ECO:0000256" key="19">
    <source>
        <dbReference type="ARBA" id="ARBA00023373"/>
    </source>
</evidence>
<dbReference type="PROSITE" id="PS00606">
    <property type="entry name" value="KS3_1"/>
    <property type="match status" value="1"/>
</dbReference>
<comment type="catalytic activity">
    <reaction evidence="44">
        <text>a 2,3-saturated acyl-[ACP] + NADP(+) = a (2E)-enoyl-[ACP] + NADPH + H(+)</text>
        <dbReference type="Rhea" id="RHEA:22564"/>
        <dbReference type="Rhea" id="RHEA-COMP:9925"/>
        <dbReference type="Rhea" id="RHEA-COMP:9926"/>
        <dbReference type="ChEBI" id="CHEBI:15378"/>
        <dbReference type="ChEBI" id="CHEBI:57783"/>
        <dbReference type="ChEBI" id="CHEBI:58349"/>
        <dbReference type="ChEBI" id="CHEBI:78784"/>
        <dbReference type="ChEBI" id="CHEBI:78785"/>
        <dbReference type="EC" id="1.3.1.39"/>
    </reaction>
    <physiologicalReaction direction="right-to-left" evidence="44">
        <dbReference type="Rhea" id="RHEA:22566"/>
    </physiologicalReaction>
</comment>
<dbReference type="SMART" id="SM00829">
    <property type="entry name" value="PKS_ER"/>
    <property type="match status" value="1"/>
</dbReference>
<comment type="catalytic activity">
    <reaction evidence="42">
        <text>a fatty acyl-[ACP] + malonyl-[ACP] + H(+) = a 3-oxoacyl-[ACP] + holo-[ACP] + CO2</text>
        <dbReference type="Rhea" id="RHEA:22836"/>
        <dbReference type="Rhea" id="RHEA-COMP:9623"/>
        <dbReference type="Rhea" id="RHEA-COMP:9685"/>
        <dbReference type="Rhea" id="RHEA-COMP:9916"/>
        <dbReference type="Rhea" id="RHEA-COMP:14125"/>
        <dbReference type="ChEBI" id="CHEBI:15378"/>
        <dbReference type="ChEBI" id="CHEBI:16526"/>
        <dbReference type="ChEBI" id="CHEBI:64479"/>
        <dbReference type="ChEBI" id="CHEBI:78449"/>
        <dbReference type="ChEBI" id="CHEBI:78776"/>
        <dbReference type="ChEBI" id="CHEBI:138651"/>
        <dbReference type="EC" id="2.3.1.41"/>
    </reaction>
    <physiologicalReaction direction="left-to-right" evidence="42">
        <dbReference type="Rhea" id="RHEA:22837"/>
    </physiologicalReaction>
</comment>
<evidence type="ECO:0000256" key="57">
    <source>
        <dbReference type="ARBA" id="ARBA00050973"/>
    </source>
</evidence>
<dbReference type="InterPro" id="IPR014030">
    <property type="entry name" value="Ketoacyl_synth_N"/>
</dbReference>
<dbReference type="Pfam" id="PF00698">
    <property type="entry name" value="Acyl_transf_1"/>
    <property type="match status" value="1"/>
</dbReference>
<accession>D2JNV9</accession>
<evidence type="ECO:0000256" key="44">
    <source>
        <dbReference type="ARBA" id="ARBA00048650"/>
    </source>
</evidence>
<keyword evidence="14" id="KW-0560">Oxidoreductase</keyword>
<dbReference type="FunFam" id="3.40.47.10:FF:000042">
    <property type="entry name" value="Polyketide synthase Pks13"/>
    <property type="match status" value="1"/>
</dbReference>
<evidence type="ECO:0000256" key="4">
    <source>
        <dbReference type="ARBA" id="ARBA00012004"/>
    </source>
</evidence>
<dbReference type="SMART" id="SM00823">
    <property type="entry name" value="PKS_PP"/>
    <property type="match status" value="1"/>
</dbReference>
<dbReference type="Pfam" id="PF08659">
    <property type="entry name" value="KR"/>
    <property type="match status" value="1"/>
</dbReference>
<evidence type="ECO:0000256" key="65">
    <source>
        <dbReference type="ARBA" id="ARBA00078169"/>
    </source>
</evidence>
<dbReference type="GO" id="GO:0006633">
    <property type="term" value="P:fatty acid biosynthetic process"/>
    <property type="evidence" value="ECO:0007669"/>
    <property type="project" value="InterPro"/>
</dbReference>
<keyword evidence="7" id="KW-0596">Phosphopantetheine</keyword>
<comment type="catalytic activity">
    <reaction evidence="37">
        <text>acetyl-[ACP] + malonyl-[ACP] + H(+) = 3-oxobutanoyl-[ACP] + holo-[ACP] + CO2</text>
        <dbReference type="Rhea" id="RHEA:41800"/>
        <dbReference type="Rhea" id="RHEA-COMP:9621"/>
        <dbReference type="Rhea" id="RHEA-COMP:9623"/>
        <dbReference type="Rhea" id="RHEA-COMP:9625"/>
        <dbReference type="Rhea" id="RHEA-COMP:9685"/>
        <dbReference type="ChEBI" id="CHEBI:15378"/>
        <dbReference type="ChEBI" id="CHEBI:16526"/>
        <dbReference type="ChEBI" id="CHEBI:64479"/>
        <dbReference type="ChEBI" id="CHEBI:78446"/>
        <dbReference type="ChEBI" id="CHEBI:78449"/>
        <dbReference type="ChEBI" id="CHEBI:78450"/>
    </reaction>
    <physiologicalReaction direction="left-to-right" evidence="37">
        <dbReference type="Rhea" id="RHEA:41801"/>
    </physiologicalReaction>
</comment>
<dbReference type="GO" id="GO:0019171">
    <property type="term" value="F:(3R)-hydroxyacyl-[acyl-carrier-protein] dehydratase activity"/>
    <property type="evidence" value="ECO:0007669"/>
    <property type="project" value="UniProtKB-EC"/>
</dbReference>
<dbReference type="SUPFAM" id="SSF55048">
    <property type="entry name" value="Probable ACP-binding domain of malonyl-CoA ACP transacylase"/>
    <property type="match status" value="1"/>
</dbReference>
<comment type="catalytic activity">
    <reaction evidence="23">
        <text>(3R)-hydroxyoctadecanoyl-[ACP] = (2E)-octadecenoyl-[ACP] + H2O</text>
        <dbReference type="Rhea" id="RHEA:41924"/>
        <dbReference type="Rhea" id="RHEA-COMP:9654"/>
        <dbReference type="Rhea" id="RHEA-COMP:9655"/>
        <dbReference type="ChEBI" id="CHEBI:15377"/>
        <dbReference type="ChEBI" id="CHEBI:78488"/>
        <dbReference type="ChEBI" id="CHEBI:78489"/>
    </reaction>
    <physiologicalReaction direction="left-to-right" evidence="23">
        <dbReference type="Rhea" id="RHEA:41925"/>
    </physiologicalReaction>
</comment>
<comment type="catalytic activity">
    <reaction evidence="60">
        <text>icosanoyl-[(phenol)carboxyphthiodiolenone synthase] + 2 (S)-methylmalonyl-CoA + 3 malonyl-CoA + 5 NADPH + 10 H(+) = C32-carboxyphthiodiolenone-[(phenol)carboxyphthiodiolenone synthase] + 5 CO2 + 5 NADP(+) + 5 CoA + 2 H2O</text>
        <dbReference type="Rhea" id="RHEA:57748"/>
        <dbReference type="Rhea" id="RHEA-COMP:14985"/>
        <dbReference type="Rhea" id="RHEA-COMP:14986"/>
        <dbReference type="ChEBI" id="CHEBI:15377"/>
        <dbReference type="ChEBI" id="CHEBI:15378"/>
        <dbReference type="ChEBI" id="CHEBI:16526"/>
        <dbReference type="ChEBI" id="CHEBI:57287"/>
        <dbReference type="ChEBI" id="CHEBI:57327"/>
        <dbReference type="ChEBI" id="CHEBI:57384"/>
        <dbReference type="ChEBI" id="CHEBI:57783"/>
        <dbReference type="ChEBI" id="CHEBI:58349"/>
        <dbReference type="ChEBI" id="CHEBI:87848"/>
        <dbReference type="ChEBI" id="CHEBI:142236"/>
        <dbReference type="EC" id="2.3.1.292"/>
    </reaction>
</comment>
<feature type="domain" description="Carrier" evidence="67">
    <location>
        <begin position="1831"/>
        <end position="1906"/>
    </location>
</feature>
<dbReference type="InterPro" id="IPR011032">
    <property type="entry name" value="GroES-like_sf"/>
</dbReference>
<evidence type="ECO:0000256" key="41">
    <source>
        <dbReference type="ARBA" id="ARBA00048420"/>
    </source>
</evidence>
<dbReference type="Gene3D" id="3.40.50.1820">
    <property type="entry name" value="alpha/beta hydrolase"/>
    <property type="match status" value="1"/>
</dbReference>
<dbReference type="GO" id="GO:0034081">
    <property type="term" value="C:polyketide synthase complex"/>
    <property type="evidence" value="ECO:0007669"/>
    <property type="project" value="UniProtKB-ARBA"/>
</dbReference>
<evidence type="ECO:0000256" key="8">
    <source>
        <dbReference type="ARBA" id="ARBA00022553"/>
    </source>
</evidence>
<comment type="catalytic activity">
    <reaction evidence="38">
        <text>hexadecanoyl-[ACP] + malonyl-[ACP] + H(+) = 3-oxooctadecanoyl-[ACP] + holo-[ACP] + CO2</text>
        <dbReference type="Rhea" id="RHEA:41916"/>
        <dbReference type="Rhea" id="RHEA-COMP:9623"/>
        <dbReference type="Rhea" id="RHEA-COMP:9652"/>
        <dbReference type="Rhea" id="RHEA-COMP:9653"/>
        <dbReference type="Rhea" id="RHEA-COMP:9685"/>
        <dbReference type="ChEBI" id="CHEBI:15378"/>
        <dbReference type="ChEBI" id="CHEBI:16526"/>
        <dbReference type="ChEBI" id="CHEBI:64479"/>
        <dbReference type="ChEBI" id="CHEBI:78449"/>
        <dbReference type="ChEBI" id="CHEBI:78483"/>
        <dbReference type="ChEBI" id="CHEBI:78487"/>
    </reaction>
    <physiologicalReaction direction="left-to-right" evidence="38">
        <dbReference type="Rhea" id="RHEA:41917"/>
    </physiologicalReaction>
</comment>
<dbReference type="GO" id="GO:0004313">
    <property type="term" value="F:[acyl-carrier-protein] S-acetyltransferase activity"/>
    <property type="evidence" value="ECO:0007669"/>
    <property type="project" value="UniProtKB-EC"/>
</dbReference>
<comment type="catalytic activity">
    <reaction evidence="46">
        <text>hexadecanoyl-[ACP] + H2O = hexadecanoate + holo-[ACP] + H(+)</text>
        <dbReference type="Rhea" id="RHEA:41932"/>
        <dbReference type="Rhea" id="RHEA-COMP:9652"/>
        <dbReference type="Rhea" id="RHEA-COMP:9685"/>
        <dbReference type="ChEBI" id="CHEBI:7896"/>
        <dbReference type="ChEBI" id="CHEBI:15377"/>
        <dbReference type="ChEBI" id="CHEBI:15378"/>
        <dbReference type="ChEBI" id="CHEBI:64479"/>
        <dbReference type="ChEBI" id="CHEBI:78483"/>
        <dbReference type="EC" id="3.1.2.14"/>
    </reaction>
    <physiologicalReaction direction="left-to-right" evidence="46">
        <dbReference type="Rhea" id="RHEA:41933"/>
    </physiologicalReaction>
</comment>
<evidence type="ECO:0000256" key="15">
    <source>
        <dbReference type="ARBA" id="ARBA00023098"/>
    </source>
</evidence>
<comment type="catalytic activity">
    <reaction evidence="24">
        <text>(3R)-hydroxyhexadecanoyl-[ACP] = (2E)-hexadecenoyl-[ACP] + H2O</text>
        <dbReference type="Rhea" id="RHEA:41908"/>
        <dbReference type="Rhea" id="RHEA-COMP:9650"/>
        <dbReference type="Rhea" id="RHEA-COMP:9651"/>
        <dbReference type="ChEBI" id="CHEBI:15377"/>
        <dbReference type="ChEBI" id="CHEBI:78480"/>
        <dbReference type="ChEBI" id="CHEBI:78481"/>
    </reaction>
    <physiologicalReaction direction="left-to-right" evidence="24">
        <dbReference type="Rhea" id="RHEA:41909"/>
    </physiologicalReaction>
</comment>
<evidence type="ECO:0000256" key="64">
    <source>
        <dbReference type="ARBA" id="ARBA00075053"/>
    </source>
</evidence>
<dbReference type="GO" id="GO:0031177">
    <property type="term" value="F:phosphopantetheine binding"/>
    <property type="evidence" value="ECO:0007669"/>
    <property type="project" value="InterPro"/>
</dbReference>
<dbReference type="FunFam" id="3.40.50.720:FF:000209">
    <property type="entry name" value="Polyketide synthase Pks12"/>
    <property type="match status" value="1"/>
</dbReference>
<dbReference type="PANTHER" id="PTHR43775">
    <property type="entry name" value="FATTY ACID SYNTHASE"/>
    <property type="match status" value="1"/>
</dbReference>
<evidence type="ECO:0000256" key="13">
    <source>
        <dbReference type="ARBA" id="ARBA00022898"/>
    </source>
</evidence>
<evidence type="ECO:0000256" key="47">
    <source>
        <dbReference type="ARBA" id="ARBA00048935"/>
    </source>
</evidence>
<dbReference type="Pfam" id="PF13602">
    <property type="entry name" value="ADH_zinc_N_2"/>
    <property type="match status" value="1"/>
</dbReference>
<comment type="catalytic activity">
    <reaction evidence="53">
        <text>3-oxooctanoyl-[ACP] + NADPH + H(+) = (3R)-hydroxyoctanoyl-[ACP] + NADP(+)</text>
        <dbReference type="Rhea" id="RHEA:41840"/>
        <dbReference type="Rhea" id="RHEA-COMP:9633"/>
        <dbReference type="Rhea" id="RHEA-COMP:9634"/>
        <dbReference type="ChEBI" id="CHEBI:15378"/>
        <dbReference type="ChEBI" id="CHEBI:57783"/>
        <dbReference type="ChEBI" id="CHEBI:58349"/>
        <dbReference type="ChEBI" id="CHEBI:78460"/>
        <dbReference type="ChEBI" id="CHEBI:78461"/>
    </reaction>
    <physiologicalReaction direction="left-to-right" evidence="53">
        <dbReference type="Rhea" id="RHEA:41841"/>
    </physiologicalReaction>
</comment>
<dbReference type="Pfam" id="PF22621">
    <property type="entry name" value="CurL-like_PKS_C"/>
    <property type="match status" value="1"/>
</dbReference>
<dbReference type="SUPFAM" id="SSF53901">
    <property type="entry name" value="Thiolase-like"/>
    <property type="match status" value="1"/>
</dbReference>
<evidence type="ECO:0000256" key="59">
    <source>
        <dbReference type="ARBA" id="ARBA00052119"/>
    </source>
</evidence>
<dbReference type="InterPro" id="IPR049490">
    <property type="entry name" value="C883_1060-like_KR_N"/>
</dbReference>
<comment type="catalytic activity">
    <reaction evidence="52">
        <text>3-oxohexadecanoyl-[ACP] + NADPH + H(+) = (3R)-hydroxyhexadecanoyl-[ACP] + NADP(+)</text>
        <dbReference type="Rhea" id="RHEA:41904"/>
        <dbReference type="Rhea" id="RHEA-COMP:9649"/>
        <dbReference type="Rhea" id="RHEA-COMP:9650"/>
        <dbReference type="ChEBI" id="CHEBI:15378"/>
        <dbReference type="ChEBI" id="CHEBI:57783"/>
        <dbReference type="ChEBI" id="CHEBI:58349"/>
        <dbReference type="ChEBI" id="CHEBI:78478"/>
        <dbReference type="ChEBI" id="CHEBI:78480"/>
    </reaction>
    <physiologicalReaction direction="left-to-right" evidence="52">
        <dbReference type="Rhea" id="RHEA:41905"/>
    </physiologicalReaction>
</comment>
<dbReference type="EMBL" id="GQ979609">
    <property type="protein sequence ID" value="ADA69241.1"/>
    <property type="molecule type" value="Genomic_DNA"/>
</dbReference>
<dbReference type="Pfam" id="PF00109">
    <property type="entry name" value="ketoacyl-synt"/>
    <property type="match status" value="1"/>
</dbReference>
<dbReference type="SUPFAM" id="SSF50129">
    <property type="entry name" value="GroES-like"/>
    <property type="match status" value="1"/>
</dbReference>
<keyword evidence="15" id="KW-0443">Lipid metabolism</keyword>
<comment type="catalytic activity">
    <reaction evidence="50">
        <text>(2E)-tetradecenoyl-[ACP] + NADPH + H(+) = tetradecanoyl-[ACP] + NADP(+)</text>
        <dbReference type="Rhea" id="RHEA:41896"/>
        <dbReference type="Rhea" id="RHEA-COMP:9647"/>
        <dbReference type="Rhea" id="RHEA-COMP:9648"/>
        <dbReference type="ChEBI" id="CHEBI:15378"/>
        <dbReference type="ChEBI" id="CHEBI:57783"/>
        <dbReference type="ChEBI" id="CHEBI:58349"/>
        <dbReference type="ChEBI" id="CHEBI:78475"/>
        <dbReference type="ChEBI" id="CHEBI:78477"/>
    </reaction>
    <physiologicalReaction direction="left-to-right" evidence="50">
        <dbReference type="Rhea" id="RHEA:41897"/>
    </physiologicalReaction>
</comment>
<comment type="catalytic activity">
    <reaction evidence="33">
        <text>dodecanoyl-[ACP] + malonyl-[ACP] + H(+) = 3-oxotetradecanoyl-[ACP] + holo-[ACP] + CO2</text>
        <dbReference type="Rhea" id="RHEA:41884"/>
        <dbReference type="Rhea" id="RHEA-COMP:9623"/>
        <dbReference type="Rhea" id="RHEA-COMP:9644"/>
        <dbReference type="Rhea" id="RHEA-COMP:9645"/>
        <dbReference type="Rhea" id="RHEA-COMP:9685"/>
        <dbReference type="ChEBI" id="CHEBI:15378"/>
        <dbReference type="ChEBI" id="CHEBI:16526"/>
        <dbReference type="ChEBI" id="CHEBI:64479"/>
        <dbReference type="ChEBI" id="CHEBI:65264"/>
        <dbReference type="ChEBI" id="CHEBI:78449"/>
        <dbReference type="ChEBI" id="CHEBI:78473"/>
    </reaction>
    <physiologicalReaction direction="left-to-right" evidence="33">
        <dbReference type="Rhea" id="RHEA:41885"/>
    </physiologicalReaction>
</comment>
<evidence type="ECO:0000256" key="9">
    <source>
        <dbReference type="ARBA" id="ARBA00022679"/>
    </source>
</evidence>
<evidence type="ECO:0000313" key="69">
    <source>
        <dbReference type="EMBL" id="ADA69241.1"/>
    </source>
</evidence>
<dbReference type="EC" id="2.3.1.292" evidence="62"/>
<evidence type="ECO:0000256" key="39">
    <source>
        <dbReference type="ARBA" id="ARBA00048281"/>
    </source>
</evidence>
<evidence type="ECO:0000256" key="16">
    <source>
        <dbReference type="ARBA" id="ARBA00023268"/>
    </source>
</evidence>
<comment type="catalytic activity">
    <reaction evidence="48">
        <text>(2E)-octadecenoyl-[ACP] + NADPH + H(+) = octadecanoyl-[ACP] + NADP(+)</text>
        <dbReference type="Rhea" id="RHEA:41928"/>
        <dbReference type="Rhea" id="RHEA-COMP:9655"/>
        <dbReference type="Rhea" id="RHEA-COMP:9656"/>
        <dbReference type="ChEBI" id="CHEBI:15378"/>
        <dbReference type="ChEBI" id="CHEBI:57783"/>
        <dbReference type="ChEBI" id="CHEBI:58349"/>
        <dbReference type="ChEBI" id="CHEBI:78489"/>
        <dbReference type="ChEBI" id="CHEBI:78495"/>
    </reaction>
    <physiologicalReaction direction="left-to-right" evidence="48">
        <dbReference type="Rhea" id="RHEA:41929"/>
    </physiologicalReaction>
</comment>
<dbReference type="Gene3D" id="3.30.70.250">
    <property type="entry name" value="Malonyl-CoA ACP transacylase, ACP-binding"/>
    <property type="match status" value="1"/>
</dbReference>
<evidence type="ECO:0000256" key="33">
    <source>
        <dbReference type="ARBA" id="ARBA00047578"/>
    </source>
</evidence>
<sequence length="2206" mass="242146">MAMDNVNNNEELNNYEIAVIAMVGRFPGAKDIDEFWQNLSLGVESITWFTDEELLKAGVNPDWLSNPNYVKANAVLSDMELFDANFFGYSAREAEIIDPQQRLFLESAWTALEQAGYNPQIYKGLIGVYAGLGLNSYLLNNLTPNRELLETVDPLQLLICSDKDFLPMRVAYKLNLTGPAVNVQTACSTSLAAVHFACQSLLNGECDMALAGGVSLSFLENTGYLYQEGMILSPDGHCRAFDANAQGTIGGSGVGIVVLKRLNEALADGDCIQAIIKGSAINNDGALKVGYTAPSINGQAAVIAEAQAVAGVDAETISYIEAHGTGTPLGDPIEIAALTQAFAQSTDKKGFCAIGSVKTNVGHLNAAAGVTGLIKSVMALQHKLLPPSLNFSTPNPKIDFANSPFYVNTTLSEWKTNNIPRRAGVSSFGIGGTNAHVILEEAPVFGQGAGGREQGRNYQLLVLSAKTAIALDRATSNLADHLKQHPELNLADVAYTLSIGRWVFNHRRMVVCQNLGEAVKVLSSLESKQVFSNCTEVVDRSVVFMFPGQGSQYVNMTREIYQTEAIFREQVDLCSEILLPQLGLDLRHLIYPDEENSDRASKQLQQTAIAQPAIFVIEYALTKLWQSYGVNPVAAIGHSIGEYVAACIAGVFSLEDALSLVATRGQMMQQLPNGAMLAIPLPEDRVKSLLGQELSLAAINQPFQCVVSGSTAAVDALENQLATQGIECRRLHTNHAFHSQMMEPILEAFAHRVKQVTLNPPNIPYISNVTGTWITATQATNPDYYAQHLRSTVLFAQGVEKLLATPEQILLEVGPGRTLTTLAKRHPDKPAAQTVLTSVRHPQEEQSDIAFLFTTLGQLWLAGAKVDWFGFYKQEQHYRLPLPTYPFERQRYWIEPLRKNILESQATPSKNLDIADWFYVPSWKRSPLSVSQLEQLQGSVLLFINECNLGSQLAKELQNESQKVIVVKIGESFKKENQGSYTLNPRQPKDYETLLAELGDIPKTIVHLWSLAEKSHAASELAGIDQALDLGFYSLLFLAQAFGKQNVTDRFQLIVISNNMQDVTAEEKLRPEQATLIGPVRTIPKEYPYLSCRSVDVVIPQSETWQEKQLIGQLQAELKVKSDQQIIAYRKQHRWVQTFESVRLENSDGGIQRLKEGGVYLITGGLGGIGLALAEYLALTVKVKLILTGRSDFPAQTHWEQWLASHDAQDDTSYKIQKLQAIEKLGTKVLIVNADVTNLEQMQNAIAQALELFGQINGVIHSAGVPGGGVIQLKTPEIAQKVLVPKIRGTLVLDALFKDVQLDFFILCSSLSSILNDFGQVDYCAANAFLDAFAHHKTSENGTFTVSINWDGWQEVGMAAAAAKQRIGTLDLPLTPARIDEREKTFSASQSQNFCLEISSPGILETLRFQTAKRQKPGAGEVEIEICAAGLNYKEVLLALGMLPVQSNTPLNFGLECAGKIVALGEGVEGYQLGDEVIAFSSSCFSAFTTTSASYVAPKPNHLSLEEAATIPISFMTAYYALNKLGRLCKGESVLIHAAAGGVGMAAIQIAQTIGAEIFVTAGSPEKRAFLHSLGIEYVMDSRSLAFADEVMQYTNGKGIDVVLNSLGGEFIPKSLSILAPYGRFLELGKQNIDENSQVGLRLSEKSLSFFTIDLEPNIPNFSSIFLEVVQHFKNGNFSPLPHQVFPISEVAIAFEYMSQAKHIGKLVVSLQDKEALKKIASEVFNGVRSDHIFPKISQPADSGLYEQAIATTNILHKDHKLGLLPAEGIDVFRRLLCNTLPQVIVSTRDLHSRIEQNQVSTLLSFLEESSKEDLPKQVHQRPSITQAYIVPRNKLEQIIAGIWEDVLGFEQVGIHDDFFMLGGDSLVAVRVMAQIKNIFQVELPSATLLQKPTIAQLSQLLKASNHSTINRHLQKLGFRQDQIKASDSFSKMSNAINSVLIPIQLKGEQVPLFCVHPVGGNVLCYAALSQQLGQEHPIYGLQSLGLIEQQLTLNTIEAMASHYLEEILTVQPQGPYHLIGWSMGGIISYEIAQQLIHRGETVALLVLIDSHIPTAEDIPGKDQLLVEFIKDLAGQSRQSLHSVLESLEGKLVSLEQVFKLTQHHQLFPSELSLEQLQRLWRVFQVNMLALTQYHPQPYNGAVLSLVASESVAQASHTVSNGGDRVIWDTLIKGELSVHIINGDHFTLMREPNQVAEIAYYLGCYL</sequence>
<evidence type="ECO:0000256" key="6">
    <source>
        <dbReference type="ARBA" id="ARBA00013191"/>
    </source>
</evidence>
<dbReference type="Gene3D" id="3.40.50.720">
    <property type="entry name" value="NAD(P)-binding Rossmann-like Domain"/>
    <property type="match status" value="2"/>
</dbReference>
<comment type="catalytic activity">
    <reaction evidence="31">
        <text>tetradecanoyl-[ACP] + malonyl-[ACP] + H(+) = 3-oxohexadecanoyl-[ACP] + holo-[ACP] + CO2</text>
        <dbReference type="Rhea" id="RHEA:41900"/>
        <dbReference type="Rhea" id="RHEA-COMP:9623"/>
        <dbReference type="Rhea" id="RHEA-COMP:9648"/>
        <dbReference type="Rhea" id="RHEA-COMP:9649"/>
        <dbReference type="Rhea" id="RHEA-COMP:9685"/>
        <dbReference type="ChEBI" id="CHEBI:15378"/>
        <dbReference type="ChEBI" id="CHEBI:16526"/>
        <dbReference type="ChEBI" id="CHEBI:64479"/>
        <dbReference type="ChEBI" id="CHEBI:78449"/>
        <dbReference type="ChEBI" id="CHEBI:78477"/>
        <dbReference type="ChEBI" id="CHEBI:78478"/>
    </reaction>
    <physiologicalReaction direction="left-to-right" evidence="31">
        <dbReference type="Rhea" id="RHEA:41901"/>
    </physiologicalReaction>
</comment>
<evidence type="ECO:0000256" key="52">
    <source>
        <dbReference type="ARBA" id="ARBA00049414"/>
    </source>
</evidence>
<dbReference type="Gene3D" id="3.40.366.10">
    <property type="entry name" value="Malonyl-Coenzyme A Acyl Carrier Protein, domain 2"/>
    <property type="match status" value="1"/>
</dbReference>
<evidence type="ECO:0000256" key="55">
    <source>
        <dbReference type="ARBA" id="ARBA00049521"/>
    </source>
</evidence>
<comment type="cofactor">
    <cofactor evidence="2">
        <name>pantetheine 4'-phosphate</name>
        <dbReference type="ChEBI" id="CHEBI:47942"/>
    </cofactor>
</comment>
<comment type="catalytic activity">
    <reaction evidence="18">
        <text>(3R)-hydroxydodecanoyl-[ACP] = (2E)-dodecenoyl-[ACP] + H2O</text>
        <dbReference type="Rhea" id="RHEA:41876"/>
        <dbReference type="Rhea" id="RHEA-COMP:9642"/>
        <dbReference type="Rhea" id="RHEA-COMP:9643"/>
        <dbReference type="ChEBI" id="CHEBI:15377"/>
        <dbReference type="ChEBI" id="CHEBI:78470"/>
        <dbReference type="ChEBI" id="CHEBI:78472"/>
    </reaction>
    <physiologicalReaction direction="left-to-right" evidence="18">
        <dbReference type="Rhea" id="RHEA:41877"/>
    </physiologicalReaction>
</comment>
<evidence type="ECO:0000256" key="45">
    <source>
        <dbReference type="ARBA" id="ARBA00048691"/>
    </source>
</evidence>
<evidence type="ECO:0000256" key="10">
    <source>
        <dbReference type="ARBA" id="ARBA00022799"/>
    </source>
</evidence>
<evidence type="ECO:0000256" key="61">
    <source>
        <dbReference type="ARBA" id="ARBA00058455"/>
    </source>
</evidence>
<comment type="function">
    <text evidence="61">Part of the PpsABCDE complex involved in the biosynthesis of the lipid core common to phthiocerols and phenolphthiocerols by successive additions of malonyl-CoA or methylmalonyl-CoA extender units. PpsA can accept as substrate the activated forms of either icosanoyl (C20), docosanoyl (C22) or lignoceroyl (C24) groups from FadD26, or a (4-hydroxyphenyl)-C17 or (4-hydroxyphenyl)-C19 fatty acyl from FadD29. PpsA initiates the biosynthesis and extends its substrate using a malonyl-CoA extender unit. The PpsB and PpsC proteins add the second and third malonyl-CoA extender units. PpsD adds an (R)-methylmalonyl unit and PpsE adds a second (R)-methylmalonyl unit. The incorporation of the methylmalonyl units results in formation of two branched methyl groups in the elongated product.</text>
</comment>
<evidence type="ECO:0000256" key="1">
    <source>
        <dbReference type="ARBA" id="ARBA00001937"/>
    </source>
</evidence>
<dbReference type="SUPFAM" id="SSF51735">
    <property type="entry name" value="NAD(P)-binding Rossmann-fold domains"/>
    <property type="match status" value="3"/>
</dbReference>
<dbReference type="InterPro" id="IPR001031">
    <property type="entry name" value="Thioesterase"/>
</dbReference>
<evidence type="ECO:0000256" key="48">
    <source>
        <dbReference type="ARBA" id="ARBA00049019"/>
    </source>
</evidence>
<dbReference type="InterPro" id="IPR036291">
    <property type="entry name" value="NAD(P)-bd_dom_sf"/>
</dbReference>
<dbReference type="CDD" id="cd08953">
    <property type="entry name" value="KR_2_SDR_x"/>
    <property type="match status" value="1"/>
</dbReference>
<keyword evidence="16" id="KW-0511">Multifunctional enzyme</keyword>
<keyword evidence="13" id="KW-0663">Pyridoxal phosphate</keyword>
<dbReference type="Pfam" id="PF08240">
    <property type="entry name" value="ADH_N"/>
    <property type="match status" value="1"/>
</dbReference>
<dbReference type="InterPro" id="IPR057326">
    <property type="entry name" value="KR_dom"/>
</dbReference>
<evidence type="ECO:0000256" key="27">
    <source>
        <dbReference type="ARBA" id="ARBA00047300"/>
    </source>
</evidence>
<dbReference type="SUPFAM" id="SSF52151">
    <property type="entry name" value="FabD/lysophospholipase-like"/>
    <property type="match status" value="1"/>
</dbReference>
<dbReference type="PROSITE" id="PS52004">
    <property type="entry name" value="KS3_2"/>
    <property type="match status" value="1"/>
</dbReference>
<evidence type="ECO:0000256" key="62">
    <source>
        <dbReference type="ARBA" id="ARBA00066974"/>
    </source>
</evidence>
<keyword evidence="11" id="KW-0276">Fatty acid metabolism</keyword>
<evidence type="ECO:0000259" key="67">
    <source>
        <dbReference type="PROSITE" id="PS50075"/>
    </source>
</evidence>
<comment type="catalytic activity">
    <reaction evidence="57">
        <text>17-(4-hydroxyphenyl)heptadecanoyl-[(phenol)carboxyphthiodiolenone synthase] + 2 (S)-methylmalonyl-CoA + 3 malonyl-CoA + 5 NADPH + 10 H(+) = C35-(phenol)carboxyphthiodiolenone-[(phenol)carboxyphthiodiolenone synthase] + 5 CO2 + 5 NADP(+) + 5 CoA + 2 H2O</text>
        <dbReference type="Rhea" id="RHEA:57756"/>
        <dbReference type="Rhea" id="RHEA-COMP:14272"/>
        <dbReference type="Rhea" id="RHEA-COMP:14989"/>
        <dbReference type="ChEBI" id="CHEBI:15377"/>
        <dbReference type="ChEBI" id="CHEBI:15378"/>
        <dbReference type="ChEBI" id="CHEBI:16526"/>
        <dbReference type="ChEBI" id="CHEBI:57287"/>
        <dbReference type="ChEBI" id="CHEBI:57327"/>
        <dbReference type="ChEBI" id="CHEBI:57384"/>
        <dbReference type="ChEBI" id="CHEBI:57783"/>
        <dbReference type="ChEBI" id="CHEBI:58349"/>
        <dbReference type="ChEBI" id="CHEBI:133300"/>
        <dbReference type="ChEBI" id="CHEBI:142259"/>
        <dbReference type="EC" id="2.3.1.292"/>
    </reaction>
</comment>
<evidence type="ECO:0000256" key="43">
    <source>
        <dbReference type="ARBA" id="ARBA00048571"/>
    </source>
</evidence>
<evidence type="ECO:0000256" key="31">
    <source>
        <dbReference type="ARBA" id="ARBA00047451"/>
    </source>
</evidence>
<comment type="catalytic activity">
    <reaction evidence="36">
        <text>3-oxobutanoyl-[ACP] + NADPH + H(+) = (3R)-hydroxybutanoyl-[ACP] + NADP(+)</text>
        <dbReference type="Rhea" id="RHEA:41804"/>
        <dbReference type="Rhea" id="RHEA-COMP:9625"/>
        <dbReference type="Rhea" id="RHEA-COMP:9626"/>
        <dbReference type="ChEBI" id="CHEBI:15378"/>
        <dbReference type="ChEBI" id="CHEBI:57783"/>
        <dbReference type="ChEBI" id="CHEBI:58349"/>
        <dbReference type="ChEBI" id="CHEBI:78450"/>
        <dbReference type="ChEBI" id="CHEBI:78451"/>
    </reaction>
    <physiologicalReaction direction="left-to-right" evidence="36">
        <dbReference type="Rhea" id="RHEA:41805"/>
    </physiologicalReaction>
</comment>
<comment type="catalytic activity">
    <reaction evidence="55">
        <text>(2E)-decenoyl-[ACP] + NADPH + H(+) = decanoyl-[ACP] + NADP(+)</text>
        <dbReference type="Rhea" id="RHEA:41864"/>
        <dbReference type="Rhea" id="RHEA-COMP:9639"/>
        <dbReference type="Rhea" id="RHEA-COMP:9640"/>
        <dbReference type="ChEBI" id="CHEBI:15378"/>
        <dbReference type="ChEBI" id="CHEBI:57783"/>
        <dbReference type="ChEBI" id="CHEBI:58349"/>
        <dbReference type="ChEBI" id="CHEBI:78467"/>
        <dbReference type="ChEBI" id="CHEBI:78468"/>
    </reaction>
    <physiologicalReaction direction="left-to-right" evidence="55">
        <dbReference type="Rhea" id="RHEA:41865"/>
    </physiologicalReaction>
</comment>
<comment type="catalytic activity">
    <reaction evidence="47">
        <text>3-oxotetradecanoyl-[ACP] + NADPH + H(+) = (3R)-hydroxytetradecanoyl-[ACP] + NADP(+)</text>
        <dbReference type="Rhea" id="RHEA:41888"/>
        <dbReference type="Rhea" id="RHEA-COMP:9645"/>
        <dbReference type="Rhea" id="RHEA-COMP:9646"/>
        <dbReference type="ChEBI" id="CHEBI:15378"/>
        <dbReference type="ChEBI" id="CHEBI:57783"/>
        <dbReference type="ChEBI" id="CHEBI:58349"/>
        <dbReference type="ChEBI" id="CHEBI:78473"/>
        <dbReference type="ChEBI" id="CHEBI:78474"/>
    </reaction>
    <physiologicalReaction direction="left-to-right" evidence="47">
        <dbReference type="Rhea" id="RHEA:41889"/>
    </physiologicalReaction>
</comment>
<comment type="catalytic activity">
    <reaction evidence="22">
        <text>(3R)-hydroxytetradecanoyl-[ACP] = (2E)-tetradecenoyl-[ACP] + H2O</text>
        <dbReference type="Rhea" id="RHEA:41892"/>
        <dbReference type="Rhea" id="RHEA-COMP:9646"/>
        <dbReference type="Rhea" id="RHEA-COMP:9647"/>
        <dbReference type="ChEBI" id="CHEBI:15377"/>
        <dbReference type="ChEBI" id="CHEBI:78474"/>
        <dbReference type="ChEBI" id="CHEBI:78475"/>
    </reaction>
    <physiologicalReaction direction="left-to-right" evidence="22">
        <dbReference type="Rhea" id="RHEA:41893"/>
    </physiologicalReaction>
</comment>
<keyword evidence="10" id="KW-0702">S-nitrosylation</keyword>
<evidence type="ECO:0000256" key="20">
    <source>
        <dbReference type="ARBA" id="ARBA00023388"/>
    </source>
</evidence>
<dbReference type="Gene3D" id="3.40.47.10">
    <property type="match status" value="1"/>
</dbReference>
<dbReference type="InterPro" id="IPR016035">
    <property type="entry name" value="Acyl_Trfase/lysoPLipase"/>
</dbReference>
<dbReference type="InterPro" id="IPR018201">
    <property type="entry name" value="Ketoacyl_synth_AS"/>
</dbReference>
<dbReference type="Pfam" id="PF00550">
    <property type="entry name" value="PP-binding"/>
    <property type="match status" value="1"/>
</dbReference>
<proteinExistence type="predicted"/>
<evidence type="ECO:0000256" key="34">
    <source>
        <dbReference type="ARBA" id="ARBA00047810"/>
    </source>
</evidence>
<dbReference type="EC" id="2.3.1.41" evidence="6"/>
<comment type="catalytic activity">
    <reaction evidence="41">
        <text>(2E)-octenoyl-[ACP] + NADPH + H(+) = octanoyl-[ACP] + NADP(+)</text>
        <dbReference type="Rhea" id="RHEA:41848"/>
        <dbReference type="Rhea" id="RHEA-COMP:9635"/>
        <dbReference type="Rhea" id="RHEA-COMP:9636"/>
        <dbReference type="ChEBI" id="CHEBI:15378"/>
        <dbReference type="ChEBI" id="CHEBI:57783"/>
        <dbReference type="ChEBI" id="CHEBI:58349"/>
        <dbReference type="ChEBI" id="CHEBI:78462"/>
        <dbReference type="ChEBI" id="CHEBI:78463"/>
    </reaction>
    <physiologicalReaction direction="left-to-right" evidence="41">
        <dbReference type="Rhea" id="RHEA:41849"/>
    </physiologicalReaction>
</comment>
<comment type="catalytic activity">
    <reaction evidence="43">
        <text>3-oxohexanoyl-[ACP] + NADPH + H(+) = (3R)-hydroxyhexanoyl-[ACP] + NADP(+)</text>
        <dbReference type="Rhea" id="RHEA:41824"/>
        <dbReference type="Rhea" id="RHEA-COMP:9629"/>
        <dbReference type="Rhea" id="RHEA-COMP:9630"/>
        <dbReference type="ChEBI" id="CHEBI:15378"/>
        <dbReference type="ChEBI" id="CHEBI:57783"/>
        <dbReference type="ChEBI" id="CHEBI:58349"/>
        <dbReference type="ChEBI" id="CHEBI:78456"/>
        <dbReference type="ChEBI" id="CHEBI:78457"/>
    </reaction>
    <physiologicalReaction direction="left-to-right" evidence="43">
        <dbReference type="Rhea" id="RHEA:41825"/>
    </physiologicalReaction>
</comment>
<comment type="catalytic activity">
    <reaction evidence="45">
        <text>holo-[ACP] + acetyl-CoA = acetyl-[ACP] + CoA</text>
        <dbReference type="Rhea" id="RHEA:41788"/>
        <dbReference type="Rhea" id="RHEA-COMP:9621"/>
        <dbReference type="Rhea" id="RHEA-COMP:9685"/>
        <dbReference type="ChEBI" id="CHEBI:57287"/>
        <dbReference type="ChEBI" id="CHEBI:57288"/>
        <dbReference type="ChEBI" id="CHEBI:64479"/>
        <dbReference type="ChEBI" id="CHEBI:78446"/>
        <dbReference type="EC" id="2.3.1.38"/>
    </reaction>
    <physiologicalReaction direction="left-to-right" evidence="45">
        <dbReference type="Rhea" id="RHEA:41789"/>
    </physiologicalReaction>
</comment>
<dbReference type="SMART" id="SM00827">
    <property type="entry name" value="PKS_AT"/>
    <property type="match status" value="1"/>
</dbReference>
<dbReference type="GO" id="GO:0141148">
    <property type="term" value="F:enoyl-[acyl-carrier-protein] reductase (NADPH) activity"/>
    <property type="evidence" value="ECO:0007669"/>
    <property type="project" value="UniProtKB-EC"/>
</dbReference>
<dbReference type="PROSITE" id="PS50075">
    <property type="entry name" value="CARRIER"/>
    <property type="match status" value="1"/>
</dbReference>
<dbReference type="Pfam" id="PF21394">
    <property type="entry name" value="Beta-ketacyl_N"/>
    <property type="match status" value="1"/>
</dbReference>
<evidence type="ECO:0000256" key="22">
    <source>
        <dbReference type="ARBA" id="ARBA00023398"/>
    </source>
</evidence>
<dbReference type="Pfam" id="PF02801">
    <property type="entry name" value="Ketoacyl-synt_C"/>
    <property type="match status" value="1"/>
</dbReference>
<comment type="catalytic activity">
    <reaction evidence="51">
        <text>3-oxododecanoyl-[ACP] + NADPH + H(+) = (3R)-hydroxydodecanoyl-[ACP] + NADP(+)</text>
        <dbReference type="Rhea" id="RHEA:41872"/>
        <dbReference type="Rhea" id="RHEA-COMP:9641"/>
        <dbReference type="Rhea" id="RHEA-COMP:9642"/>
        <dbReference type="ChEBI" id="CHEBI:15378"/>
        <dbReference type="ChEBI" id="CHEBI:57783"/>
        <dbReference type="ChEBI" id="CHEBI:58349"/>
        <dbReference type="ChEBI" id="CHEBI:78469"/>
        <dbReference type="ChEBI" id="CHEBI:78470"/>
    </reaction>
    <physiologicalReaction direction="left-to-right" evidence="51">
        <dbReference type="Rhea" id="RHEA:41873"/>
    </physiologicalReaction>
</comment>
<evidence type="ECO:0000256" key="26">
    <source>
        <dbReference type="ARBA" id="ARBA00023442"/>
    </source>
</evidence>
<feature type="domain" description="Ketosynthase family 3 (KS3)" evidence="68">
    <location>
        <begin position="14"/>
        <end position="441"/>
    </location>
</feature>
<evidence type="ECO:0000256" key="53">
    <source>
        <dbReference type="ARBA" id="ARBA00049422"/>
    </source>
</evidence>
<evidence type="ECO:0000256" key="11">
    <source>
        <dbReference type="ARBA" id="ARBA00022832"/>
    </source>
</evidence>
<evidence type="ECO:0000256" key="40">
    <source>
        <dbReference type="ARBA" id="ARBA00048289"/>
    </source>
</evidence>